<dbReference type="InterPro" id="IPR021309">
    <property type="entry name" value="YgaP-like_TM"/>
</dbReference>
<gene>
    <name evidence="3" type="ORF">ACFO5R_01160</name>
</gene>
<keyword evidence="1" id="KW-0812">Transmembrane</keyword>
<name>A0ABD5PIX9_9EURY</name>
<dbReference type="Proteomes" id="UP001595898">
    <property type="component" value="Unassembled WGS sequence"/>
</dbReference>
<keyword evidence="1" id="KW-0472">Membrane</keyword>
<organism evidence="3 4">
    <name type="scientific">Halosolutus amylolyticus</name>
    <dbReference type="NCBI Taxonomy" id="2932267"/>
    <lineage>
        <taxon>Archaea</taxon>
        <taxon>Methanobacteriati</taxon>
        <taxon>Methanobacteriota</taxon>
        <taxon>Stenosarchaea group</taxon>
        <taxon>Halobacteria</taxon>
        <taxon>Halobacteriales</taxon>
        <taxon>Natrialbaceae</taxon>
        <taxon>Halosolutus</taxon>
    </lineage>
</organism>
<dbReference type="Pfam" id="PF11127">
    <property type="entry name" value="YgaP-like_TM"/>
    <property type="match status" value="1"/>
</dbReference>
<keyword evidence="1" id="KW-1133">Transmembrane helix</keyword>
<evidence type="ECO:0000313" key="4">
    <source>
        <dbReference type="Proteomes" id="UP001595898"/>
    </source>
</evidence>
<evidence type="ECO:0000313" key="3">
    <source>
        <dbReference type="EMBL" id="MFC4540531.1"/>
    </source>
</evidence>
<comment type="caution">
    <text evidence="3">The sequence shown here is derived from an EMBL/GenBank/DDBJ whole genome shotgun (WGS) entry which is preliminary data.</text>
</comment>
<feature type="transmembrane region" description="Helical" evidence="1">
    <location>
        <begin position="12"/>
        <end position="29"/>
    </location>
</feature>
<evidence type="ECO:0000256" key="1">
    <source>
        <dbReference type="SAM" id="Phobius"/>
    </source>
</evidence>
<reference evidence="3 4" key="1">
    <citation type="journal article" date="2019" name="Int. J. Syst. Evol. Microbiol.">
        <title>The Global Catalogue of Microorganisms (GCM) 10K type strain sequencing project: providing services to taxonomists for standard genome sequencing and annotation.</title>
        <authorList>
            <consortium name="The Broad Institute Genomics Platform"/>
            <consortium name="The Broad Institute Genome Sequencing Center for Infectious Disease"/>
            <person name="Wu L."/>
            <person name="Ma J."/>
        </authorList>
    </citation>
    <scope>NUCLEOTIDE SEQUENCE [LARGE SCALE GENOMIC DNA]</scope>
    <source>
        <strain evidence="3 4">WLHS5</strain>
    </source>
</reference>
<sequence>MDRNVGGIDRQGRIIVGALATIAGLAALAGYWTVGLVGGALALAIGVILLATGTTQKCPINEAAGIDTTEK</sequence>
<dbReference type="EMBL" id="JBHSFA010000002">
    <property type="protein sequence ID" value="MFC4540531.1"/>
    <property type="molecule type" value="Genomic_DNA"/>
</dbReference>
<feature type="transmembrane region" description="Helical" evidence="1">
    <location>
        <begin position="35"/>
        <end position="52"/>
    </location>
</feature>
<dbReference type="RefSeq" id="WP_250138700.1">
    <property type="nucleotide sequence ID" value="NZ_JALIQP010000001.1"/>
</dbReference>
<accession>A0ABD5PIX9</accession>
<feature type="domain" description="Inner membrane protein YgaP-like transmembrane" evidence="2">
    <location>
        <begin position="1"/>
        <end position="70"/>
    </location>
</feature>
<proteinExistence type="predicted"/>
<protein>
    <submittedName>
        <fullName evidence="3">DUF2892 domain-containing protein</fullName>
    </submittedName>
</protein>
<keyword evidence="4" id="KW-1185">Reference proteome</keyword>
<dbReference type="AlphaFoldDB" id="A0ABD5PIX9"/>
<evidence type="ECO:0000259" key="2">
    <source>
        <dbReference type="Pfam" id="PF11127"/>
    </source>
</evidence>